<feature type="region of interest" description="Disordered" evidence="1">
    <location>
        <begin position="41"/>
        <end position="71"/>
    </location>
</feature>
<reference evidence="3" key="1">
    <citation type="journal article" date="2019" name="Curr. Biol.">
        <title>Genome Sequence of Striga asiatica Provides Insight into the Evolution of Plant Parasitism.</title>
        <authorList>
            <person name="Yoshida S."/>
            <person name="Kim S."/>
            <person name="Wafula E.K."/>
            <person name="Tanskanen J."/>
            <person name="Kim Y.M."/>
            <person name="Honaas L."/>
            <person name="Yang Z."/>
            <person name="Spallek T."/>
            <person name="Conn C.E."/>
            <person name="Ichihashi Y."/>
            <person name="Cheong K."/>
            <person name="Cui S."/>
            <person name="Der J.P."/>
            <person name="Gundlach H."/>
            <person name="Jiao Y."/>
            <person name="Hori C."/>
            <person name="Ishida J.K."/>
            <person name="Kasahara H."/>
            <person name="Kiba T."/>
            <person name="Kim M.S."/>
            <person name="Koo N."/>
            <person name="Laohavisit A."/>
            <person name="Lee Y.H."/>
            <person name="Lumba S."/>
            <person name="McCourt P."/>
            <person name="Mortimer J.C."/>
            <person name="Mutuku J.M."/>
            <person name="Nomura T."/>
            <person name="Sasaki-Sekimoto Y."/>
            <person name="Seto Y."/>
            <person name="Wang Y."/>
            <person name="Wakatake T."/>
            <person name="Sakakibara H."/>
            <person name="Demura T."/>
            <person name="Yamaguchi S."/>
            <person name="Yoneyama K."/>
            <person name="Manabe R.I."/>
            <person name="Nelson D.C."/>
            <person name="Schulman A.H."/>
            <person name="Timko M.P."/>
            <person name="dePamphilis C.W."/>
            <person name="Choi D."/>
            <person name="Shirasu K."/>
        </authorList>
    </citation>
    <scope>NUCLEOTIDE SEQUENCE [LARGE SCALE GENOMIC DNA]</scope>
    <source>
        <strain evidence="3">cv. UVA1</strain>
    </source>
</reference>
<sequence>MVTLSASVRSLVVSLSTSATPRQGNNVFSCNAKLWVRHSIPNDKARSRHGEEDPGARAGDARHASVGGSGRPDCEVDLVAVVTKAGSYRTLVVQDFGWRRSC</sequence>
<protein>
    <submittedName>
        <fullName evidence="2">CRT (Chloroquine-resistance transporter)-liketransporter 1</fullName>
    </submittedName>
</protein>
<dbReference type="Proteomes" id="UP000325081">
    <property type="component" value="Unassembled WGS sequence"/>
</dbReference>
<evidence type="ECO:0000313" key="3">
    <source>
        <dbReference type="Proteomes" id="UP000325081"/>
    </source>
</evidence>
<gene>
    <name evidence="2" type="ORF">STAS_34583</name>
</gene>
<comment type="caution">
    <text evidence="2">The sequence shown here is derived from an EMBL/GenBank/DDBJ whole genome shotgun (WGS) entry which is preliminary data.</text>
</comment>
<keyword evidence="3" id="KW-1185">Reference proteome</keyword>
<proteinExistence type="predicted"/>
<dbReference type="EMBL" id="BKCP01012737">
    <property type="protein sequence ID" value="GER56833.1"/>
    <property type="molecule type" value="Genomic_DNA"/>
</dbReference>
<evidence type="ECO:0000256" key="1">
    <source>
        <dbReference type="SAM" id="MobiDB-lite"/>
    </source>
</evidence>
<accession>A0A5A7RHX3</accession>
<dbReference type="AlphaFoldDB" id="A0A5A7RHX3"/>
<feature type="compositionally biased region" description="Basic and acidic residues" evidence="1">
    <location>
        <begin position="41"/>
        <end position="63"/>
    </location>
</feature>
<name>A0A5A7RHX3_STRAF</name>
<organism evidence="2 3">
    <name type="scientific">Striga asiatica</name>
    <name type="common">Asiatic witchweed</name>
    <name type="synonym">Buchnera asiatica</name>
    <dbReference type="NCBI Taxonomy" id="4170"/>
    <lineage>
        <taxon>Eukaryota</taxon>
        <taxon>Viridiplantae</taxon>
        <taxon>Streptophyta</taxon>
        <taxon>Embryophyta</taxon>
        <taxon>Tracheophyta</taxon>
        <taxon>Spermatophyta</taxon>
        <taxon>Magnoliopsida</taxon>
        <taxon>eudicotyledons</taxon>
        <taxon>Gunneridae</taxon>
        <taxon>Pentapetalae</taxon>
        <taxon>asterids</taxon>
        <taxon>lamiids</taxon>
        <taxon>Lamiales</taxon>
        <taxon>Orobanchaceae</taxon>
        <taxon>Buchnereae</taxon>
        <taxon>Striga</taxon>
    </lineage>
</organism>
<evidence type="ECO:0000313" key="2">
    <source>
        <dbReference type="EMBL" id="GER56833.1"/>
    </source>
</evidence>